<dbReference type="InterPro" id="IPR016186">
    <property type="entry name" value="C-type_lectin-like/link_sf"/>
</dbReference>
<dbReference type="EMBL" id="AFYH01050622">
    <property type="status" value="NOT_ANNOTATED_CDS"/>
    <property type="molecule type" value="Genomic_DNA"/>
</dbReference>
<dbReference type="SMART" id="SM00034">
    <property type="entry name" value="CLECT"/>
    <property type="match status" value="1"/>
</dbReference>
<dbReference type="Proteomes" id="UP000008672">
    <property type="component" value="Unassembled WGS sequence"/>
</dbReference>
<dbReference type="Ensembl" id="ENSLACT00000012269.1">
    <property type="protein sequence ID" value="ENSLACP00000012177.1"/>
    <property type="gene ID" value="ENSLACG00000010717.1"/>
</dbReference>
<evidence type="ECO:0000259" key="2">
    <source>
        <dbReference type="PROSITE" id="PS50041"/>
    </source>
</evidence>
<dbReference type="OMA" id="WICESTQ"/>
<dbReference type="InterPro" id="IPR001304">
    <property type="entry name" value="C-type_lectin-like"/>
</dbReference>
<reference evidence="3" key="3">
    <citation type="submission" date="2025-09" db="UniProtKB">
        <authorList>
            <consortium name="Ensembl"/>
        </authorList>
    </citation>
    <scope>IDENTIFICATION</scope>
</reference>
<sequence length="139" mass="16350">CTEDWLLFNGSCYYFSNDSMDWWKSGENCISMGSHLVVINSEREQEFIVKQRKERLKGKMQQFWIGLNKLTADKQWHWVDGTPYNHAMTRFWATSQPDNDKNAEKCVTAGSWSDLTKWNDIHCKATYHRICEKFVPSAS</sequence>
<dbReference type="CDD" id="cd03590">
    <property type="entry name" value="CLECT_DC-SIGN_like"/>
    <property type="match status" value="1"/>
</dbReference>
<dbReference type="AlphaFoldDB" id="H3ARA6"/>
<dbReference type="Bgee" id="ENSLACG00000010717">
    <property type="expression patterns" value="Expressed in pelvic fin"/>
</dbReference>
<reference evidence="4" key="1">
    <citation type="submission" date="2011-08" db="EMBL/GenBank/DDBJ databases">
        <title>The draft genome of Latimeria chalumnae.</title>
        <authorList>
            <person name="Di Palma F."/>
            <person name="Alfoldi J."/>
            <person name="Johnson J."/>
            <person name="Berlin A."/>
            <person name="Gnerre S."/>
            <person name="Jaffe D."/>
            <person name="MacCallum I."/>
            <person name="Young S."/>
            <person name="Walker B.J."/>
            <person name="Lander E."/>
            <person name="Lindblad-Toh K."/>
        </authorList>
    </citation>
    <scope>NUCLEOTIDE SEQUENCE [LARGE SCALE GENOMIC DNA]</scope>
    <source>
        <strain evidence="4">Wild caught</strain>
    </source>
</reference>
<dbReference type="InParanoid" id="H3ARA6"/>
<dbReference type="PANTHER" id="PTHR22803">
    <property type="entry name" value="MANNOSE, PHOSPHOLIPASE, LECTIN RECEPTOR RELATED"/>
    <property type="match status" value="1"/>
</dbReference>
<name>H3ARA6_LATCH</name>
<dbReference type="Gene3D" id="3.10.100.10">
    <property type="entry name" value="Mannose-Binding Protein A, subunit A"/>
    <property type="match status" value="1"/>
</dbReference>
<keyword evidence="4" id="KW-1185">Reference proteome</keyword>
<accession>H3ARA6</accession>
<dbReference type="PROSITE" id="PS50041">
    <property type="entry name" value="C_TYPE_LECTIN_2"/>
    <property type="match status" value="1"/>
</dbReference>
<dbReference type="Pfam" id="PF00059">
    <property type="entry name" value="Lectin_C"/>
    <property type="match status" value="1"/>
</dbReference>
<dbReference type="EMBL" id="AFYH01050623">
    <property type="status" value="NOT_ANNOTATED_CDS"/>
    <property type="molecule type" value="Genomic_DNA"/>
</dbReference>
<dbReference type="InterPro" id="IPR016187">
    <property type="entry name" value="CTDL_fold"/>
</dbReference>
<dbReference type="GeneTree" id="ENSGT01030000234575"/>
<evidence type="ECO:0000313" key="4">
    <source>
        <dbReference type="Proteomes" id="UP000008672"/>
    </source>
</evidence>
<dbReference type="HOGENOM" id="CLU_049894_10_2_1"/>
<protein>
    <recommendedName>
        <fullName evidence="2">C-type lectin domain-containing protein</fullName>
    </recommendedName>
</protein>
<dbReference type="InterPro" id="IPR033989">
    <property type="entry name" value="CD209-like_CTLD"/>
</dbReference>
<organism evidence="3 4">
    <name type="scientific">Latimeria chalumnae</name>
    <name type="common">Coelacanth</name>
    <dbReference type="NCBI Taxonomy" id="7897"/>
    <lineage>
        <taxon>Eukaryota</taxon>
        <taxon>Metazoa</taxon>
        <taxon>Chordata</taxon>
        <taxon>Craniata</taxon>
        <taxon>Vertebrata</taxon>
        <taxon>Euteleostomi</taxon>
        <taxon>Coelacanthiformes</taxon>
        <taxon>Coelacanthidae</taxon>
        <taxon>Latimeria</taxon>
    </lineage>
</organism>
<proteinExistence type="predicted"/>
<dbReference type="InterPro" id="IPR050111">
    <property type="entry name" value="C-type_lectin/snaclec_domain"/>
</dbReference>
<dbReference type="eggNOG" id="KOG4297">
    <property type="taxonomic scope" value="Eukaryota"/>
</dbReference>
<feature type="domain" description="C-type lectin" evidence="2">
    <location>
        <begin position="8"/>
        <end position="132"/>
    </location>
</feature>
<reference evidence="3" key="2">
    <citation type="submission" date="2025-08" db="UniProtKB">
        <authorList>
            <consortium name="Ensembl"/>
        </authorList>
    </citation>
    <scope>IDENTIFICATION</scope>
</reference>
<evidence type="ECO:0000256" key="1">
    <source>
        <dbReference type="ARBA" id="ARBA00022734"/>
    </source>
</evidence>
<dbReference type="SUPFAM" id="SSF56436">
    <property type="entry name" value="C-type lectin-like"/>
    <property type="match status" value="1"/>
</dbReference>
<keyword evidence="1" id="KW-0430">Lectin</keyword>
<evidence type="ECO:0000313" key="3">
    <source>
        <dbReference type="Ensembl" id="ENSLACP00000012177.1"/>
    </source>
</evidence>
<dbReference type="GO" id="GO:0030246">
    <property type="term" value="F:carbohydrate binding"/>
    <property type="evidence" value="ECO:0007669"/>
    <property type="project" value="UniProtKB-KW"/>
</dbReference>